<dbReference type="CDD" id="cd18793">
    <property type="entry name" value="SF2_C_SNF"/>
    <property type="match status" value="1"/>
</dbReference>
<sequence length="1192" mass="135034">MAEHDLDDDMIGTQVSVPMPDIEDEDEAKVQVYGEDSEVERVNLNYRPFHDEDEFEDDDSSSLFIPEGPPVPHSTQRRQDTSAAMPHPASLPTPRQNVSSGSVYTRIIDLQKKRLGQLEATNRPPATLSKNANPSPEALLEPIIRKPPSSTSFSVVDEDSEDILARREFLKQKRIYDELRRKRNGTLLFQEDVEWMRIRGAEEARKRKLARDLPRDLEDTQDDQVEDSDNQSRSSKRLRPNPDNEESLTSMADAELASMRVAMDAQADEPQKKKKKGTTDDDQSQASTPSGRGKGKGKSTGKSTKVKTAPKKVPKRRGGRDSDKKKKQVEQAVKQASSLFNSNVFRQQAGANAAEQPMFKSKVKADALKELIASLPIETNQKSARNDMNTLLIATKDFDGKGSVRSDGRGGWTVKGMKTSLKSYQVLGSAFMRRREIASEEPKGGLMADQMGLGKTLMMLANIVNSQPARREKRKLRTTLLVASPALLMQWRNEIEQHTDCGLRVMRYGSGMRLDSTNALEILADHDVVLTTYTEIMHSYPKNNPPIECQTAEQKIQWWAEEYRTKRGPLHSMQFLRIVLDEAQAIKNHQSRTSIACRALMADHRWALSGTPVLNSLTELYPYFKFLNVPHTGSFKIFKHNYCDIKDPKNTERLLVRLAQFMIRRTHADEMFGAPILKLPQADQTTFWCDFNPVERTVYEIVRQRFAKCINMWAKKKTLGRSYNNAMVMFLRLRQLTSHILMLQFVMRDLLEVEDIELIKQALKEHEKQSRNTRDKNTVIAVRKQLDKLAADQKKKTAALEAKKAKKKAKKDEAQRRGVIYVDDDDSDDQLDDEAEEEIEEGPLQEFESGGSFGRNFNFKPFLGSLQSGKSWEKAKEKAKCSYCEQTPRRPLMPSCGHLICTDCRAEADLDAAAALNDSAACKVCYQVPTYIHECEVGEFGLSNEPSHGTRGNTKKKREKESQLAGSEDISEDWLASLGDDVLPSAKTIAVKSQILNWQQEKGNVKVIVYTQFLAMIRILGRVLDKEGWKYEETQYHGSMSLKKRDDAIGAFANNRGPMILLASLRCGGLGLNLTMASKVIMIDPWWNMASEQQAFCRVFRIGQDEKTFMSRLCVKNTVDARLVEMQEKKQEEIDLVMEEDGRVMKKMDTRALMRLFGDVEEDAEGFILVDNPDARGGFRADADDEGYADEM</sequence>
<feature type="region of interest" description="Disordered" evidence="7">
    <location>
        <begin position="1"/>
        <end position="21"/>
    </location>
</feature>
<feature type="compositionally biased region" description="Basic residues" evidence="7">
    <location>
        <begin position="293"/>
        <end position="318"/>
    </location>
</feature>
<dbReference type="InterPro" id="IPR000330">
    <property type="entry name" value="SNF2_N"/>
</dbReference>
<evidence type="ECO:0000256" key="3">
    <source>
        <dbReference type="ARBA" id="ARBA00022801"/>
    </source>
</evidence>
<dbReference type="InterPro" id="IPR014001">
    <property type="entry name" value="Helicase_ATP-bd"/>
</dbReference>
<dbReference type="SMART" id="SM00487">
    <property type="entry name" value="DEXDc"/>
    <property type="match status" value="1"/>
</dbReference>
<feature type="region of interest" description="Disordered" evidence="7">
    <location>
        <begin position="116"/>
        <end position="135"/>
    </location>
</feature>
<dbReference type="EMBL" id="KE747833">
    <property type="protein sequence ID" value="RMZ72733.1"/>
    <property type="molecule type" value="Genomic_DNA"/>
</dbReference>
<dbReference type="GO" id="GO:0016787">
    <property type="term" value="F:hydrolase activity"/>
    <property type="evidence" value="ECO:0007669"/>
    <property type="project" value="UniProtKB-KW"/>
</dbReference>
<dbReference type="InterPro" id="IPR050628">
    <property type="entry name" value="SNF2_RAD54_helicase_TF"/>
</dbReference>
<dbReference type="InterPro" id="IPR013083">
    <property type="entry name" value="Znf_RING/FYVE/PHD"/>
</dbReference>
<evidence type="ECO:0000259" key="9">
    <source>
        <dbReference type="PROSITE" id="PS51192"/>
    </source>
</evidence>
<name>A0A3M7MDZ0_9PLEO</name>
<reference evidence="11 12" key="1">
    <citation type="journal article" date="2014" name="PLoS ONE">
        <title>De novo Genome Assembly of the Fungal Plant Pathogen Pyrenophora semeniperda.</title>
        <authorList>
            <person name="Soliai M.M."/>
            <person name="Meyer S.E."/>
            <person name="Udall J.A."/>
            <person name="Elzinga D.E."/>
            <person name="Hermansen R.A."/>
            <person name="Bodily P.M."/>
            <person name="Hart A.A."/>
            <person name="Coleman C.E."/>
        </authorList>
    </citation>
    <scope>NUCLEOTIDE SEQUENCE [LARGE SCALE GENOMIC DNA]</scope>
    <source>
        <strain evidence="11 12">CCB06</strain>
        <tissue evidence="11">Mycelium</tissue>
    </source>
</reference>
<dbReference type="GO" id="GO:0005634">
    <property type="term" value="C:nucleus"/>
    <property type="evidence" value="ECO:0007669"/>
    <property type="project" value="TreeGrafter"/>
</dbReference>
<evidence type="ECO:0000256" key="4">
    <source>
        <dbReference type="ARBA" id="ARBA00022806"/>
    </source>
</evidence>
<dbReference type="GO" id="GO:0006281">
    <property type="term" value="P:DNA repair"/>
    <property type="evidence" value="ECO:0007669"/>
    <property type="project" value="TreeGrafter"/>
</dbReference>
<dbReference type="PANTHER" id="PTHR45626">
    <property type="entry name" value="TRANSCRIPTION TERMINATION FACTOR 2-RELATED"/>
    <property type="match status" value="1"/>
</dbReference>
<feature type="region of interest" description="Disordered" evidence="7">
    <location>
        <begin position="263"/>
        <end position="333"/>
    </location>
</feature>
<dbReference type="Proteomes" id="UP000265663">
    <property type="component" value="Unassembled WGS sequence"/>
</dbReference>
<dbReference type="OrthoDB" id="448448at2759"/>
<evidence type="ECO:0000313" key="12">
    <source>
        <dbReference type="Proteomes" id="UP000265663"/>
    </source>
</evidence>
<dbReference type="SUPFAM" id="SSF52540">
    <property type="entry name" value="P-loop containing nucleoside triphosphate hydrolases"/>
    <property type="match status" value="2"/>
</dbReference>
<dbReference type="GO" id="GO:0008270">
    <property type="term" value="F:zinc ion binding"/>
    <property type="evidence" value="ECO:0007669"/>
    <property type="project" value="UniProtKB-KW"/>
</dbReference>
<accession>A0A3M7MDZ0</accession>
<evidence type="ECO:0000256" key="7">
    <source>
        <dbReference type="SAM" id="MobiDB-lite"/>
    </source>
</evidence>
<feature type="region of interest" description="Disordered" evidence="7">
    <location>
        <begin position="816"/>
        <end position="841"/>
    </location>
</feature>
<dbReference type="InterPro" id="IPR027417">
    <property type="entry name" value="P-loop_NTPase"/>
</dbReference>
<organism evidence="11 12">
    <name type="scientific">Pyrenophora seminiperda CCB06</name>
    <dbReference type="NCBI Taxonomy" id="1302712"/>
    <lineage>
        <taxon>Eukaryota</taxon>
        <taxon>Fungi</taxon>
        <taxon>Dikarya</taxon>
        <taxon>Ascomycota</taxon>
        <taxon>Pezizomycotina</taxon>
        <taxon>Dothideomycetes</taxon>
        <taxon>Pleosporomycetidae</taxon>
        <taxon>Pleosporales</taxon>
        <taxon>Pleosporineae</taxon>
        <taxon>Pleosporaceae</taxon>
        <taxon>Pyrenophora</taxon>
    </lineage>
</organism>
<feature type="region of interest" description="Disordered" evidence="7">
    <location>
        <begin position="47"/>
        <end position="101"/>
    </location>
</feature>
<proteinExistence type="inferred from homology"/>
<evidence type="ECO:0000259" key="8">
    <source>
        <dbReference type="PROSITE" id="PS50089"/>
    </source>
</evidence>
<dbReference type="Pfam" id="PF00271">
    <property type="entry name" value="Helicase_C"/>
    <property type="match status" value="1"/>
</dbReference>
<dbReference type="Gene3D" id="3.30.40.10">
    <property type="entry name" value="Zinc/RING finger domain, C3HC4 (zinc finger)"/>
    <property type="match status" value="1"/>
</dbReference>
<gene>
    <name evidence="11" type="ORF">GMOD_00007755</name>
</gene>
<dbReference type="CDD" id="cd18008">
    <property type="entry name" value="DEXDc_SHPRH-like"/>
    <property type="match status" value="1"/>
</dbReference>
<dbReference type="PROSITE" id="PS51194">
    <property type="entry name" value="HELICASE_CTER"/>
    <property type="match status" value="1"/>
</dbReference>
<keyword evidence="3" id="KW-0378">Hydrolase</keyword>
<dbReference type="PANTHER" id="PTHR45626:SF17">
    <property type="entry name" value="HELICASE-LIKE TRANSCRIPTION FACTOR"/>
    <property type="match status" value="1"/>
</dbReference>
<dbReference type="InterPro" id="IPR038718">
    <property type="entry name" value="SNF2-like_sf"/>
</dbReference>
<dbReference type="GO" id="GO:0005524">
    <property type="term" value="F:ATP binding"/>
    <property type="evidence" value="ECO:0007669"/>
    <property type="project" value="UniProtKB-KW"/>
</dbReference>
<keyword evidence="6" id="KW-0479">Metal-binding</keyword>
<feature type="compositionally biased region" description="Acidic residues" evidence="7">
    <location>
        <begin position="822"/>
        <end position="841"/>
    </location>
</feature>
<feature type="domain" description="Helicase C-terminal" evidence="10">
    <location>
        <begin position="990"/>
        <end position="1142"/>
    </location>
</feature>
<evidence type="ECO:0000313" key="11">
    <source>
        <dbReference type="EMBL" id="RMZ72733.1"/>
    </source>
</evidence>
<feature type="compositionally biased region" description="Basic and acidic residues" evidence="7">
    <location>
        <begin position="203"/>
        <end position="218"/>
    </location>
</feature>
<dbReference type="InterPro" id="IPR001841">
    <property type="entry name" value="Znf_RING"/>
</dbReference>
<keyword evidence="6" id="KW-0863">Zinc-finger</keyword>
<feature type="compositionally biased region" description="Acidic residues" evidence="7">
    <location>
        <begin position="51"/>
        <end position="60"/>
    </location>
</feature>
<dbReference type="InterPro" id="IPR049730">
    <property type="entry name" value="SNF2/RAD54-like_C"/>
</dbReference>
<protein>
    <recommendedName>
        <fullName evidence="13">Dna repair rad5</fullName>
    </recommendedName>
</protein>
<comment type="similarity">
    <text evidence="1">Belongs to the SNF2/RAD54 helicase family.</text>
</comment>
<dbReference type="PROSITE" id="PS51192">
    <property type="entry name" value="HELICASE_ATP_BIND_1"/>
    <property type="match status" value="1"/>
</dbReference>
<feature type="compositionally biased region" description="Acidic residues" evidence="7">
    <location>
        <begin position="219"/>
        <end position="229"/>
    </location>
</feature>
<feature type="domain" description="Helicase ATP-binding" evidence="9">
    <location>
        <begin position="436"/>
        <end position="630"/>
    </location>
</feature>
<dbReference type="Pfam" id="PF00176">
    <property type="entry name" value="SNF2-rel_dom"/>
    <property type="match status" value="1"/>
</dbReference>
<evidence type="ECO:0000256" key="6">
    <source>
        <dbReference type="PROSITE-ProRule" id="PRU00175"/>
    </source>
</evidence>
<dbReference type="SMART" id="SM00490">
    <property type="entry name" value="HELICc"/>
    <property type="match status" value="1"/>
</dbReference>
<evidence type="ECO:0000256" key="1">
    <source>
        <dbReference type="ARBA" id="ARBA00007025"/>
    </source>
</evidence>
<keyword evidence="4" id="KW-0347">Helicase</keyword>
<evidence type="ECO:0000259" key="10">
    <source>
        <dbReference type="PROSITE" id="PS51194"/>
    </source>
</evidence>
<keyword evidence="5" id="KW-0067">ATP-binding</keyword>
<keyword evidence="6" id="KW-0862">Zinc</keyword>
<feature type="domain" description="RING-type" evidence="8">
    <location>
        <begin position="881"/>
        <end position="925"/>
    </location>
</feature>
<dbReference type="InterPro" id="IPR001650">
    <property type="entry name" value="Helicase_C-like"/>
</dbReference>
<dbReference type="Gene3D" id="3.40.50.10810">
    <property type="entry name" value="Tandem AAA-ATPase domain"/>
    <property type="match status" value="1"/>
</dbReference>
<dbReference type="PROSITE" id="PS50089">
    <property type="entry name" value="ZF_RING_2"/>
    <property type="match status" value="1"/>
</dbReference>
<dbReference type="GO" id="GO:0004386">
    <property type="term" value="F:helicase activity"/>
    <property type="evidence" value="ECO:0007669"/>
    <property type="project" value="UniProtKB-KW"/>
</dbReference>
<dbReference type="AlphaFoldDB" id="A0A3M7MDZ0"/>
<dbReference type="GO" id="GO:0008094">
    <property type="term" value="F:ATP-dependent activity, acting on DNA"/>
    <property type="evidence" value="ECO:0007669"/>
    <property type="project" value="TreeGrafter"/>
</dbReference>
<feature type="region of interest" description="Disordered" evidence="7">
    <location>
        <begin position="203"/>
        <end position="248"/>
    </location>
</feature>
<feature type="compositionally biased region" description="Acidic residues" evidence="7">
    <location>
        <begin position="1"/>
        <end position="10"/>
    </location>
</feature>
<keyword evidence="12" id="KW-1185">Reference proteome</keyword>
<evidence type="ECO:0000256" key="5">
    <source>
        <dbReference type="ARBA" id="ARBA00022840"/>
    </source>
</evidence>
<evidence type="ECO:0008006" key="13">
    <source>
        <dbReference type="Google" id="ProtNLM"/>
    </source>
</evidence>
<dbReference type="Gene3D" id="3.40.50.300">
    <property type="entry name" value="P-loop containing nucleotide triphosphate hydrolases"/>
    <property type="match status" value="1"/>
</dbReference>
<feature type="region of interest" description="Disordered" evidence="7">
    <location>
        <begin position="943"/>
        <end position="965"/>
    </location>
</feature>
<keyword evidence="2" id="KW-0547">Nucleotide-binding</keyword>
<evidence type="ECO:0000256" key="2">
    <source>
        <dbReference type="ARBA" id="ARBA00022741"/>
    </source>
</evidence>